<dbReference type="Gene3D" id="2.40.160.120">
    <property type="match status" value="1"/>
</dbReference>
<proteinExistence type="inferred from homology"/>
<keyword evidence="1" id="KW-0446">Lipid-binding</keyword>
<accession>A0A914GSZ9</accession>
<keyword evidence="4" id="KW-1185">Reference proteome</keyword>
<dbReference type="GO" id="GO:0005794">
    <property type="term" value="C:Golgi apparatus"/>
    <property type="evidence" value="ECO:0007669"/>
    <property type="project" value="TreeGrafter"/>
</dbReference>
<dbReference type="Pfam" id="PF01237">
    <property type="entry name" value="Oxysterol_BP"/>
    <property type="match status" value="1"/>
</dbReference>
<dbReference type="WBParaSite" id="Gr19_v10_g11100.t1">
    <property type="protein sequence ID" value="Gr19_v10_g11100.t1"/>
    <property type="gene ID" value="Gr19_v10_g11100"/>
</dbReference>
<evidence type="ECO:0000256" key="1">
    <source>
        <dbReference type="ARBA" id="ARBA00023121"/>
    </source>
</evidence>
<sequence length="389" mass="44384">MEPDFGLYDAQRTDYDAIYNAQTEDVQQHQNVITHFFNQLLSGKKLRDMILPVHILERRSLLEMYADFFAHPDEFVAADKENSEEKRFLAVLKYYLNSFFPGRRGNIAKKPYNPVLGETFRCRWTLPGTVPSSTTTTAGPFPGSATNQVTFIAEQVSHHPPISAFYVEHQQASVSCTTAIQTNSFFSGLSVGVEMLGKATLKLHRHNETYTITFPKAYGRKLLSTPFFELAGKVELRCEQTNYRAEITFQEAGFTFLGRAAHQLIGTVFKRNSAVMKLKGEWNGIIELGRRTGRGDYNYQHFTDVRAKSSVAKECVAVMEQEATESRKLWRHVTAALFNNKTDVATSAKKRIEQRQRDEAAQRAQMAQTWQPRHFARTGGTWEYLGRRL</sequence>
<evidence type="ECO:0000256" key="3">
    <source>
        <dbReference type="RuleBase" id="RU003845"/>
    </source>
</evidence>
<dbReference type="Proteomes" id="UP000887572">
    <property type="component" value="Unplaced"/>
</dbReference>
<organism evidence="4 5">
    <name type="scientific">Globodera rostochiensis</name>
    <name type="common">Golden nematode worm</name>
    <name type="synonym">Heterodera rostochiensis</name>
    <dbReference type="NCBI Taxonomy" id="31243"/>
    <lineage>
        <taxon>Eukaryota</taxon>
        <taxon>Metazoa</taxon>
        <taxon>Ecdysozoa</taxon>
        <taxon>Nematoda</taxon>
        <taxon>Chromadorea</taxon>
        <taxon>Rhabditida</taxon>
        <taxon>Tylenchina</taxon>
        <taxon>Tylenchomorpha</taxon>
        <taxon>Tylenchoidea</taxon>
        <taxon>Heteroderidae</taxon>
        <taxon>Heteroderinae</taxon>
        <taxon>Globodera</taxon>
    </lineage>
</organism>
<evidence type="ECO:0000256" key="2">
    <source>
        <dbReference type="RuleBase" id="RU003844"/>
    </source>
</evidence>
<dbReference type="InterPro" id="IPR037239">
    <property type="entry name" value="OSBP_sf"/>
</dbReference>
<dbReference type="GO" id="GO:0032934">
    <property type="term" value="F:sterol binding"/>
    <property type="evidence" value="ECO:0007669"/>
    <property type="project" value="TreeGrafter"/>
</dbReference>
<dbReference type="GO" id="GO:0005829">
    <property type="term" value="C:cytosol"/>
    <property type="evidence" value="ECO:0007669"/>
    <property type="project" value="TreeGrafter"/>
</dbReference>
<dbReference type="PANTHER" id="PTHR10972">
    <property type="entry name" value="OXYSTEROL-BINDING PROTEIN-RELATED"/>
    <property type="match status" value="1"/>
</dbReference>
<keyword evidence="3" id="KW-0445">Lipid transport</keyword>
<comment type="similarity">
    <text evidence="2">Belongs to the OSBP family.</text>
</comment>
<evidence type="ECO:0000313" key="5">
    <source>
        <dbReference type="WBParaSite" id="Gr19_v10_g11100.t1"/>
    </source>
</evidence>
<reference evidence="5" key="1">
    <citation type="submission" date="2022-11" db="UniProtKB">
        <authorList>
            <consortium name="WormBaseParasite"/>
        </authorList>
    </citation>
    <scope>IDENTIFICATION</scope>
</reference>
<dbReference type="GO" id="GO:0006869">
    <property type="term" value="P:lipid transport"/>
    <property type="evidence" value="ECO:0007669"/>
    <property type="project" value="UniProtKB-KW"/>
</dbReference>
<protein>
    <recommendedName>
        <fullName evidence="3">Oxysterol-binding protein</fullName>
    </recommendedName>
</protein>
<name>A0A914GSZ9_GLORO</name>
<evidence type="ECO:0000313" key="4">
    <source>
        <dbReference type="Proteomes" id="UP000887572"/>
    </source>
</evidence>
<dbReference type="PANTHER" id="PTHR10972:SF200">
    <property type="entry name" value="OXYSTEROL-BINDING PROTEIN-RELATED PROTEIN 9"/>
    <property type="match status" value="1"/>
</dbReference>
<dbReference type="InterPro" id="IPR018494">
    <property type="entry name" value="Oxysterol-bd_CS"/>
</dbReference>
<dbReference type="Gene3D" id="3.30.70.3490">
    <property type="match status" value="1"/>
</dbReference>
<dbReference type="AlphaFoldDB" id="A0A914GSZ9"/>
<keyword evidence="3" id="KW-0813">Transport</keyword>
<dbReference type="SUPFAM" id="SSF144000">
    <property type="entry name" value="Oxysterol-binding protein-like"/>
    <property type="match status" value="1"/>
</dbReference>
<dbReference type="InterPro" id="IPR000648">
    <property type="entry name" value="Oxysterol-bd"/>
</dbReference>
<dbReference type="Gene3D" id="1.10.287.2720">
    <property type="match status" value="1"/>
</dbReference>
<dbReference type="FunFam" id="1.10.287.2720:FF:000001">
    <property type="entry name" value="Oxysterol-binding OBPalpha"/>
    <property type="match status" value="1"/>
</dbReference>
<dbReference type="GO" id="GO:0016020">
    <property type="term" value="C:membrane"/>
    <property type="evidence" value="ECO:0007669"/>
    <property type="project" value="TreeGrafter"/>
</dbReference>
<dbReference type="PROSITE" id="PS01013">
    <property type="entry name" value="OSBP"/>
    <property type="match status" value="1"/>
</dbReference>